<gene>
    <name evidence="1" type="ORF">FEM48_Zijuj03G0029100</name>
</gene>
<sequence>MERSHLKSPIEDSRRFALFGNRQWLCGENLMENTVVLSLTDQNSGHSKPCAYILNILHLFGVREIFQWSKVTTSINNLILEKLYCDHCSTMRIQGNHNYSCKLKFKEQSIIDQNPHQLLWKRSKPPQFPTRYNLPRFAITMNELTLGLKLKSQLAFRKQEILLRLGKLEKHMWMQRGWGLSRKSSYGEILLRLTYKAYVEDEE</sequence>
<dbReference type="InterPro" id="IPR037239">
    <property type="entry name" value="OSBP_sf"/>
</dbReference>
<dbReference type="GO" id="GO:0032934">
    <property type="term" value="F:sterol binding"/>
    <property type="evidence" value="ECO:0007669"/>
    <property type="project" value="TreeGrafter"/>
</dbReference>
<organism evidence="1 2">
    <name type="scientific">Ziziphus jujuba var. spinosa</name>
    <dbReference type="NCBI Taxonomy" id="714518"/>
    <lineage>
        <taxon>Eukaryota</taxon>
        <taxon>Viridiplantae</taxon>
        <taxon>Streptophyta</taxon>
        <taxon>Embryophyta</taxon>
        <taxon>Tracheophyta</taxon>
        <taxon>Spermatophyta</taxon>
        <taxon>Magnoliopsida</taxon>
        <taxon>eudicotyledons</taxon>
        <taxon>Gunneridae</taxon>
        <taxon>Pentapetalae</taxon>
        <taxon>rosids</taxon>
        <taxon>fabids</taxon>
        <taxon>Rosales</taxon>
        <taxon>Rhamnaceae</taxon>
        <taxon>Paliureae</taxon>
        <taxon>Ziziphus</taxon>
    </lineage>
</organism>
<dbReference type="Gene3D" id="2.40.160.120">
    <property type="match status" value="1"/>
</dbReference>
<dbReference type="EMBL" id="JAEACU010000003">
    <property type="protein sequence ID" value="KAH7536841.1"/>
    <property type="molecule type" value="Genomic_DNA"/>
</dbReference>
<proteinExistence type="predicted"/>
<accession>A0A978VMR6</accession>
<dbReference type="SUPFAM" id="SSF144000">
    <property type="entry name" value="Oxysterol-binding protein-like"/>
    <property type="match status" value="1"/>
</dbReference>
<dbReference type="Proteomes" id="UP000813462">
    <property type="component" value="Unassembled WGS sequence"/>
</dbReference>
<reference evidence="1" key="1">
    <citation type="journal article" date="2021" name="Front. Plant Sci.">
        <title>Chromosome-Scale Genome Assembly for Chinese Sour Jujube and Insights Into Its Genome Evolution and Domestication Signature.</title>
        <authorList>
            <person name="Shen L.-Y."/>
            <person name="Luo H."/>
            <person name="Wang X.-L."/>
            <person name="Wang X.-M."/>
            <person name="Qiu X.-J."/>
            <person name="Liu H."/>
            <person name="Zhou S.-S."/>
            <person name="Jia K.-H."/>
            <person name="Nie S."/>
            <person name="Bao Y.-T."/>
            <person name="Zhang R.-G."/>
            <person name="Yun Q.-Z."/>
            <person name="Chai Y.-H."/>
            <person name="Lu J.-Y."/>
            <person name="Li Y."/>
            <person name="Zhao S.-W."/>
            <person name="Mao J.-F."/>
            <person name="Jia S.-G."/>
            <person name="Mao Y.-M."/>
        </authorList>
    </citation>
    <scope>NUCLEOTIDE SEQUENCE</scope>
    <source>
        <strain evidence="1">AT0</strain>
        <tissue evidence="1">Leaf</tissue>
    </source>
</reference>
<dbReference type="GO" id="GO:0005829">
    <property type="term" value="C:cytosol"/>
    <property type="evidence" value="ECO:0007669"/>
    <property type="project" value="TreeGrafter"/>
</dbReference>
<evidence type="ECO:0000313" key="1">
    <source>
        <dbReference type="EMBL" id="KAH7536841.1"/>
    </source>
</evidence>
<evidence type="ECO:0000313" key="2">
    <source>
        <dbReference type="Proteomes" id="UP000813462"/>
    </source>
</evidence>
<dbReference type="InterPro" id="IPR000648">
    <property type="entry name" value="Oxysterol-bd"/>
</dbReference>
<protein>
    <submittedName>
        <fullName evidence="1">Uncharacterized protein</fullName>
    </submittedName>
</protein>
<dbReference type="Pfam" id="PF01237">
    <property type="entry name" value="Oxysterol_BP"/>
    <property type="match status" value="1"/>
</dbReference>
<comment type="caution">
    <text evidence="1">The sequence shown here is derived from an EMBL/GenBank/DDBJ whole genome shotgun (WGS) entry which is preliminary data.</text>
</comment>
<dbReference type="AlphaFoldDB" id="A0A978VMR6"/>
<name>A0A978VMR6_ZIZJJ</name>
<dbReference type="GO" id="GO:0016020">
    <property type="term" value="C:membrane"/>
    <property type="evidence" value="ECO:0007669"/>
    <property type="project" value="TreeGrafter"/>
</dbReference>
<dbReference type="PANTHER" id="PTHR10972:SF96">
    <property type="entry name" value="OXYSTEROL-BINDING PROTEIN-RELATED PROTEIN 1A-RELATED"/>
    <property type="match status" value="1"/>
</dbReference>
<dbReference type="PANTHER" id="PTHR10972">
    <property type="entry name" value="OXYSTEROL-BINDING PROTEIN-RELATED"/>
    <property type="match status" value="1"/>
</dbReference>